<keyword evidence="2" id="KW-0812">Transmembrane</keyword>
<evidence type="ECO:0000256" key="2">
    <source>
        <dbReference type="SAM" id="Phobius"/>
    </source>
</evidence>
<gene>
    <name evidence="3" type="ORF">GCM10010468_21100</name>
</gene>
<evidence type="ECO:0000313" key="3">
    <source>
        <dbReference type="EMBL" id="GAA3205862.1"/>
    </source>
</evidence>
<keyword evidence="1" id="KW-0175">Coiled coil</keyword>
<comment type="caution">
    <text evidence="3">The sequence shown here is derived from an EMBL/GenBank/DDBJ whole genome shotgun (WGS) entry which is preliminary data.</text>
</comment>
<protein>
    <submittedName>
        <fullName evidence="3">Uncharacterized protein</fullName>
    </submittedName>
</protein>
<keyword evidence="2" id="KW-0472">Membrane</keyword>
<proteinExistence type="predicted"/>
<feature type="coiled-coil region" evidence="1">
    <location>
        <begin position="38"/>
        <end position="65"/>
    </location>
</feature>
<accession>A0ABP6Q5P0</accession>
<keyword evidence="2" id="KW-1133">Transmembrane helix</keyword>
<reference evidence="4" key="1">
    <citation type="journal article" date="2019" name="Int. J. Syst. Evol. Microbiol.">
        <title>The Global Catalogue of Microorganisms (GCM) 10K type strain sequencing project: providing services to taxonomists for standard genome sequencing and annotation.</title>
        <authorList>
            <consortium name="The Broad Institute Genomics Platform"/>
            <consortium name="The Broad Institute Genome Sequencing Center for Infectious Disease"/>
            <person name="Wu L."/>
            <person name="Ma J."/>
        </authorList>
    </citation>
    <scope>NUCLEOTIDE SEQUENCE [LARGE SCALE GENOMIC DNA]</scope>
    <source>
        <strain evidence="4">JCM 9377</strain>
    </source>
</reference>
<name>A0ABP6Q5P0_9ACTN</name>
<dbReference type="EMBL" id="BAAAUV010000004">
    <property type="protein sequence ID" value="GAA3205862.1"/>
    <property type="molecule type" value="Genomic_DNA"/>
</dbReference>
<dbReference type="Proteomes" id="UP001501237">
    <property type="component" value="Unassembled WGS sequence"/>
</dbReference>
<organism evidence="3 4">
    <name type="scientific">Actinocorallia longicatena</name>
    <dbReference type="NCBI Taxonomy" id="111803"/>
    <lineage>
        <taxon>Bacteria</taxon>
        <taxon>Bacillati</taxon>
        <taxon>Actinomycetota</taxon>
        <taxon>Actinomycetes</taxon>
        <taxon>Streptosporangiales</taxon>
        <taxon>Thermomonosporaceae</taxon>
        <taxon>Actinocorallia</taxon>
    </lineage>
</organism>
<feature type="transmembrane region" description="Helical" evidence="2">
    <location>
        <begin position="16"/>
        <end position="37"/>
    </location>
</feature>
<evidence type="ECO:0000313" key="4">
    <source>
        <dbReference type="Proteomes" id="UP001501237"/>
    </source>
</evidence>
<sequence length="82" mass="9382">MNRLPAVRRDSSPMNLVVFAATLTGLLLGVWLEMIIATRSLDRALSRHRREVERWRNEADHYRSLSFAYASELSRRPGRGAG</sequence>
<evidence type="ECO:0000256" key="1">
    <source>
        <dbReference type="SAM" id="Coils"/>
    </source>
</evidence>
<keyword evidence="4" id="KW-1185">Reference proteome</keyword>